<dbReference type="SUPFAM" id="SSF51556">
    <property type="entry name" value="Metallo-dependent hydrolases"/>
    <property type="match status" value="1"/>
</dbReference>
<accession>A0ABQ4SBA3</accession>
<dbReference type="SUPFAM" id="SSF51338">
    <property type="entry name" value="Composite domain of metallo-dependent hydrolases"/>
    <property type="match status" value="1"/>
</dbReference>
<dbReference type="PANTHER" id="PTHR43794:SF11">
    <property type="entry name" value="AMIDOHYDROLASE-RELATED DOMAIN-CONTAINING PROTEIN"/>
    <property type="match status" value="1"/>
</dbReference>
<dbReference type="Gene3D" id="2.30.40.10">
    <property type="entry name" value="Urease, subunit C, domain 1"/>
    <property type="match status" value="1"/>
</dbReference>
<sequence>MIVAGEALLGPDLAHAPGAALRLDGDAIAAIASIAAIDTGASGTAGPRRLVMPALANAHDHARPLSLTSFGAAFLPLETWLPRSILATPPEPYLAAAAPLARAARAGCAAVMVHYTRPSGAMPLLDEAGEVARAARDVGVRLAFALAVRDIHPLVYGPEEEVLAGLPAALRREIEAAFLRPGMPPHAYIALTEAIAAAIEGPTVSVQFGPAGVQWCSRPLLEAIAERSAATGRRVHMHLLETRYQRDWARREFPQGIVTYLREIGLLSPRLTLAHATYADEAERAMIAEAGATIVTNFSSNLHLRSGLGPIREARAQGCRVCVGLDGLAFDEDDDMLREMRLVQAVHGPWGFDGPDDRRRFLVEIVAAGRAALGAPGDGALAPGAPADLLVLDLDALDRDAILPVAPLDLVFARATAAHVREVVVAGRRIVAEGRVTGLDLPAAEAELRARYRASVPHHPLLRAWPRYEAALRDWYARRIGCG</sequence>
<evidence type="ECO:0000256" key="2">
    <source>
        <dbReference type="ARBA" id="ARBA00022801"/>
    </source>
</evidence>
<reference evidence="4" key="1">
    <citation type="journal article" date="2021" name="Front. Microbiol.">
        <title>Comprehensive Comparative Genomics and Phenotyping of Methylobacterium Species.</title>
        <authorList>
            <person name="Alessa O."/>
            <person name="Ogura Y."/>
            <person name="Fujitani Y."/>
            <person name="Takami H."/>
            <person name="Hayashi T."/>
            <person name="Sahin N."/>
            <person name="Tani A."/>
        </authorList>
    </citation>
    <scope>NUCLEOTIDE SEQUENCE</scope>
    <source>
        <strain evidence="4">DSM 17168</strain>
    </source>
</reference>
<dbReference type="Gene3D" id="3.20.20.140">
    <property type="entry name" value="Metal-dependent hydrolases"/>
    <property type="match status" value="1"/>
</dbReference>
<dbReference type="Proteomes" id="UP001055153">
    <property type="component" value="Unassembled WGS sequence"/>
</dbReference>
<evidence type="ECO:0000313" key="5">
    <source>
        <dbReference type="Proteomes" id="UP001055153"/>
    </source>
</evidence>
<dbReference type="PANTHER" id="PTHR43794">
    <property type="entry name" value="AMINOHYDROLASE SSNA-RELATED"/>
    <property type="match status" value="1"/>
</dbReference>
<evidence type="ECO:0000259" key="3">
    <source>
        <dbReference type="Pfam" id="PF01979"/>
    </source>
</evidence>
<name>A0ABQ4SBA3_9HYPH</name>
<organism evidence="4 5">
    <name type="scientific">Methylobacterium isbiliense</name>
    <dbReference type="NCBI Taxonomy" id="315478"/>
    <lineage>
        <taxon>Bacteria</taxon>
        <taxon>Pseudomonadati</taxon>
        <taxon>Pseudomonadota</taxon>
        <taxon>Alphaproteobacteria</taxon>
        <taxon>Hyphomicrobiales</taxon>
        <taxon>Methylobacteriaceae</taxon>
        <taxon>Methylobacterium</taxon>
    </lineage>
</organism>
<feature type="domain" description="Amidohydrolase-related" evidence="3">
    <location>
        <begin position="50"/>
        <end position="429"/>
    </location>
</feature>
<comment type="caution">
    <text evidence="4">The sequence shown here is derived from an EMBL/GenBank/DDBJ whole genome shotgun (WGS) entry which is preliminary data.</text>
</comment>
<dbReference type="InterPro" id="IPR032466">
    <property type="entry name" value="Metal_Hydrolase"/>
</dbReference>
<protein>
    <submittedName>
        <fullName evidence="4">8-oxoguanine deaminase</fullName>
    </submittedName>
</protein>
<dbReference type="InterPro" id="IPR011059">
    <property type="entry name" value="Metal-dep_hydrolase_composite"/>
</dbReference>
<proteinExistence type="inferred from homology"/>
<dbReference type="InterPro" id="IPR050287">
    <property type="entry name" value="MTA/SAH_deaminase"/>
</dbReference>
<reference evidence="4" key="2">
    <citation type="submission" date="2021-08" db="EMBL/GenBank/DDBJ databases">
        <authorList>
            <person name="Tani A."/>
            <person name="Ola A."/>
            <person name="Ogura Y."/>
            <person name="Katsura K."/>
            <person name="Hayashi T."/>
        </authorList>
    </citation>
    <scope>NUCLEOTIDE SEQUENCE</scope>
    <source>
        <strain evidence="4">DSM 17168</strain>
    </source>
</reference>
<evidence type="ECO:0000313" key="4">
    <source>
        <dbReference type="EMBL" id="GJD99793.1"/>
    </source>
</evidence>
<dbReference type="InterPro" id="IPR006680">
    <property type="entry name" value="Amidohydro-rel"/>
</dbReference>
<keyword evidence="2" id="KW-0378">Hydrolase</keyword>
<dbReference type="EMBL" id="BPQQ01000018">
    <property type="protein sequence ID" value="GJD99793.1"/>
    <property type="molecule type" value="Genomic_DNA"/>
</dbReference>
<comment type="similarity">
    <text evidence="1">Belongs to the metallo-dependent hydrolases superfamily. ATZ/TRZ family.</text>
</comment>
<keyword evidence="5" id="KW-1185">Reference proteome</keyword>
<gene>
    <name evidence="4" type="ORF">GMJLKIPL_1711</name>
</gene>
<dbReference type="Pfam" id="PF01979">
    <property type="entry name" value="Amidohydro_1"/>
    <property type="match status" value="1"/>
</dbReference>
<evidence type="ECO:0000256" key="1">
    <source>
        <dbReference type="ARBA" id="ARBA00006745"/>
    </source>
</evidence>
<dbReference type="RefSeq" id="WP_238234675.1">
    <property type="nucleotide sequence ID" value="NZ_BPQQ01000018.1"/>
</dbReference>